<sequence>MIDKDCRLNTTSKHVAESFRLYVFSWYWITANLVAAACSILCLLVLVRHPRVFAASTRTWFIALIVSDVFILMISANDMYAELMFPKTYHLILCRVFGRFTAQIRIGTITCLLWISNFLQTGLSVERLASILAPLRTRALSTGRLTRFVILGLVLFCCVTAIVSSVVTLKPDEVIHNYNNLTSRNEVICQMNRRHLLDEQGNIKLDAIKISYCVDLIIMRAIPFSMMLISSALIALLIRRQRKQRTKLMCSTGAAYSSNTKNRESRASLLLLTMNLTTLLTNPLFLLFELLDGEGSEGQRVAKLTGDPCISCILRQFFNCLLYVNNQTNWVFYLTFGARFRLHIQNLLCCKDTANIRTGHSRSRSKVVDRFAHVMSGTNTEGFNSTCRPNNRTEQTTTKMQLKRAQNVSRDDRRRKEFAQPSGLLDEEHSGI</sequence>
<organism evidence="8 9">
    <name type="scientific">Clonorchis sinensis</name>
    <name type="common">Chinese liver fluke</name>
    <dbReference type="NCBI Taxonomy" id="79923"/>
    <lineage>
        <taxon>Eukaryota</taxon>
        <taxon>Metazoa</taxon>
        <taxon>Spiralia</taxon>
        <taxon>Lophotrochozoa</taxon>
        <taxon>Platyhelminthes</taxon>
        <taxon>Trematoda</taxon>
        <taxon>Digenea</taxon>
        <taxon>Opisthorchiida</taxon>
        <taxon>Opisthorchiata</taxon>
        <taxon>Opisthorchiidae</taxon>
        <taxon>Clonorchis</taxon>
    </lineage>
</organism>
<dbReference type="PANTHER" id="PTHR46641:SF6">
    <property type="entry name" value="G-PROTEIN COUPLED RECEPTORS FAMILY 1 PROFILE DOMAIN-CONTAINING PROTEIN"/>
    <property type="match status" value="1"/>
</dbReference>
<accession>H2KU34</accession>
<evidence type="ECO:0000256" key="4">
    <source>
        <dbReference type="ARBA" id="ARBA00023136"/>
    </source>
</evidence>
<keyword evidence="4 6" id="KW-0472">Membrane</keyword>
<feature type="transmembrane region" description="Helical" evidence="6">
    <location>
        <begin position="217"/>
        <end position="238"/>
    </location>
</feature>
<feature type="compositionally biased region" description="Polar residues" evidence="5">
    <location>
        <begin position="382"/>
        <end position="408"/>
    </location>
</feature>
<dbReference type="AlphaFoldDB" id="H2KU34"/>
<keyword evidence="2 6" id="KW-0812">Transmembrane</keyword>
<dbReference type="GO" id="GO:0004930">
    <property type="term" value="F:G protein-coupled receptor activity"/>
    <property type="evidence" value="ECO:0007669"/>
    <property type="project" value="InterPro"/>
</dbReference>
<name>H2KU34_CLOSI</name>
<evidence type="ECO:0000256" key="3">
    <source>
        <dbReference type="ARBA" id="ARBA00022989"/>
    </source>
</evidence>
<dbReference type="Proteomes" id="UP000008909">
    <property type="component" value="Unassembled WGS sequence"/>
</dbReference>
<feature type="transmembrane region" description="Helical" evidence="6">
    <location>
        <begin position="59"/>
        <end position="76"/>
    </location>
</feature>
<feature type="transmembrane region" description="Helical" evidence="6">
    <location>
        <begin position="26"/>
        <end position="47"/>
    </location>
</feature>
<proteinExistence type="predicted"/>
<dbReference type="InterPro" id="IPR052954">
    <property type="entry name" value="GPCR-Ligand_Int"/>
</dbReference>
<evidence type="ECO:0000259" key="7">
    <source>
        <dbReference type="PROSITE" id="PS50262"/>
    </source>
</evidence>
<evidence type="ECO:0000256" key="2">
    <source>
        <dbReference type="ARBA" id="ARBA00022692"/>
    </source>
</evidence>
<dbReference type="SUPFAM" id="SSF81321">
    <property type="entry name" value="Family A G protein-coupled receptor-like"/>
    <property type="match status" value="1"/>
</dbReference>
<feature type="region of interest" description="Disordered" evidence="5">
    <location>
        <begin position="382"/>
        <end position="432"/>
    </location>
</feature>
<dbReference type="EMBL" id="DF143994">
    <property type="protein sequence ID" value="GAA38116.1"/>
    <property type="molecule type" value="Genomic_DNA"/>
</dbReference>
<evidence type="ECO:0000313" key="9">
    <source>
        <dbReference type="Proteomes" id="UP000008909"/>
    </source>
</evidence>
<comment type="subcellular location">
    <subcellularLocation>
        <location evidence="1">Membrane</location>
    </subcellularLocation>
</comment>
<feature type="compositionally biased region" description="Basic and acidic residues" evidence="5">
    <location>
        <begin position="409"/>
        <end position="418"/>
    </location>
</feature>
<protein>
    <submittedName>
        <fullName evidence="8">Rhodopsin-like orphan GPCR</fullName>
    </submittedName>
</protein>
<dbReference type="PROSITE" id="PS50262">
    <property type="entry name" value="G_PROTEIN_RECEP_F1_2"/>
    <property type="match status" value="1"/>
</dbReference>
<evidence type="ECO:0000256" key="5">
    <source>
        <dbReference type="SAM" id="MobiDB-lite"/>
    </source>
</evidence>
<feature type="transmembrane region" description="Helical" evidence="6">
    <location>
        <begin position="96"/>
        <end position="119"/>
    </location>
</feature>
<dbReference type="PANTHER" id="PTHR46641">
    <property type="entry name" value="FMRFAMIDE RECEPTOR-RELATED"/>
    <property type="match status" value="1"/>
</dbReference>
<dbReference type="GO" id="GO:0016020">
    <property type="term" value="C:membrane"/>
    <property type="evidence" value="ECO:0007669"/>
    <property type="project" value="UniProtKB-SubCell"/>
</dbReference>
<reference evidence="8" key="1">
    <citation type="journal article" date="2011" name="Genome Biol.">
        <title>The draft genome of the carcinogenic human liver fluke Clonorchis sinensis.</title>
        <authorList>
            <person name="Wang X."/>
            <person name="Chen W."/>
            <person name="Huang Y."/>
            <person name="Sun J."/>
            <person name="Men J."/>
            <person name="Liu H."/>
            <person name="Luo F."/>
            <person name="Guo L."/>
            <person name="Lv X."/>
            <person name="Deng C."/>
            <person name="Zhou C."/>
            <person name="Fan Y."/>
            <person name="Li X."/>
            <person name="Huang L."/>
            <person name="Hu Y."/>
            <person name="Liang C."/>
            <person name="Hu X."/>
            <person name="Xu J."/>
            <person name="Yu X."/>
        </authorList>
    </citation>
    <scope>NUCLEOTIDE SEQUENCE [LARGE SCALE GENOMIC DNA]</scope>
    <source>
        <strain evidence="8">Henan</strain>
    </source>
</reference>
<keyword evidence="9" id="KW-1185">Reference proteome</keyword>
<evidence type="ECO:0000313" key="8">
    <source>
        <dbReference type="EMBL" id="GAA38116.1"/>
    </source>
</evidence>
<feature type="transmembrane region" description="Helical" evidence="6">
    <location>
        <begin position="269"/>
        <end position="288"/>
    </location>
</feature>
<dbReference type="InterPro" id="IPR017452">
    <property type="entry name" value="GPCR_Rhodpsn_7TM"/>
</dbReference>
<dbReference type="Pfam" id="PF00001">
    <property type="entry name" value="7tm_1"/>
    <property type="match status" value="1"/>
</dbReference>
<evidence type="ECO:0000256" key="1">
    <source>
        <dbReference type="ARBA" id="ARBA00004370"/>
    </source>
</evidence>
<dbReference type="InterPro" id="IPR000276">
    <property type="entry name" value="GPCR_Rhodpsn"/>
</dbReference>
<feature type="transmembrane region" description="Helical" evidence="6">
    <location>
        <begin position="148"/>
        <end position="169"/>
    </location>
</feature>
<evidence type="ECO:0000256" key="6">
    <source>
        <dbReference type="SAM" id="Phobius"/>
    </source>
</evidence>
<feature type="domain" description="G-protein coupled receptors family 1 profile" evidence="7">
    <location>
        <begin position="38"/>
        <end position="333"/>
    </location>
</feature>
<gene>
    <name evidence="8" type="ORF">CLF_107567</name>
</gene>
<dbReference type="Gene3D" id="1.20.1070.10">
    <property type="entry name" value="Rhodopsin 7-helix transmembrane proteins"/>
    <property type="match status" value="1"/>
</dbReference>
<keyword evidence="3 6" id="KW-1133">Transmembrane helix</keyword>